<dbReference type="Pfam" id="PF17932">
    <property type="entry name" value="TetR_C_24"/>
    <property type="match status" value="1"/>
</dbReference>
<evidence type="ECO:0000256" key="4">
    <source>
        <dbReference type="PROSITE-ProRule" id="PRU00335"/>
    </source>
</evidence>
<keyword evidence="3" id="KW-0804">Transcription</keyword>
<dbReference type="PROSITE" id="PS50977">
    <property type="entry name" value="HTH_TETR_2"/>
    <property type="match status" value="1"/>
</dbReference>
<evidence type="ECO:0000256" key="3">
    <source>
        <dbReference type="ARBA" id="ARBA00023163"/>
    </source>
</evidence>
<evidence type="ECO:0000313" key="7">
    <source>
        <dbReference type="Proteomes" id="UP001628193"/>
    </source>
</evidence>
<reference evidence="6 7" key="1">
    <citation type="submission" date="2024-09" db="EMBL/GenBank/DDBJ databases">
        <title>Draft genome sequence of Candidatus Magnetaquicoccaceae bacterium FCR-1.</title>
        <authorList>
            <person name="Shimoshige H."/>
            <person name="Shimamura S."/>
            <person name="Taoka A."/>
            <person name="Kobayashi H."/>
            <person name="Maekawa T."/>
        </authorList>
    </citation>
    <scope>NUCLEOTIDE SEQUENCE [LARGE SCALE GENOMIC DNA]</scope>
    <source>
        <strain evidence="6 7">FCR-1</strain>
    </source>
</reference>
<accession>A0ABQ0C594</accession>
<feature type="domain" description="HTH tetR-type" evidence="5">
    <location>
        <begin position="23"/>
        <end position="83"/>
    </location>
</feature>
<evidence type="ECO:0000259" key="5">
    <source>
        <dbReference type="PROSITE" id="PS50977"/>
    </source>
</evidence>
<dbReference type="SUPFAM" id="SSF46689">
    <property type="entry name" value="Homeodomain-like"/>
    <property type="match status" value="1"/>
</dbReference>
<keyword evidence="7" id="KW-1185">Reference proteome</keyword>
<comment type="caution">
    <text evidence="6">The sequence shown here is derived from an EMBL/GenBank/DDBJ whole genome shotgun (WGS) entry which is preliminary data.</text>
</comment>
<keyword evidence="1" id="KW-0805">Transcription regulation</keyword>
<organism evidence="6 7">
    <name type="scientific">Candidatus Magnetaquiglobus chichijimensis</name>
    <dbReference type="NCBI Taxonomy" id="3141448"/>
    <lineage>
        <taxon>Bacteria</taxon>
        <taxon>Pseudomonadati</taxon>
        <taxon>Pseudomonadota</taxon>
        <taxon>Magnetococcia</taxon>
        <taxon>Magnetococcales</taxon>
        <taxon>Candidatus Magnetaquicoccaceae</taxon>
        <taxon>Candidatus Magnetaquiglobus</taxon>
    </lineage>
</organism>
<evidence type="ECO:0000313" key="6">
    <source>
        <dbReference type="EMBL" id="GAB0056048.1"/>
    </source>
</evidence>
<dbReference type="PANTHER" id="PTHR30055:SF240">
    <property type="entry name" value="HTH-TYPE TRANSCRIPTIONAL REGULATOR ACRR"/>
    <property type="match status" value="1"/>
</dbReference>
<feature type="DNA-binding region" description="H-T-H motif" evidence="4">
    <location>
        <begin position="46"/>
        <end position="65"/>
    </location>
</feature>
<dbReference type="InterPro" id="IPR036271">
    <property type="entry name" value="Tet_transcr_reg_TetR-rel_C_sf"/>
</dbReference>
<dbReference type="RefSeq" id="WP_420903758.1">
    <property type="nucleotide sequence ID" value="NZ_BAAFGK010000001.1"/>
</dbReference>
<keyword evidence="2 4" id="KW-0238">DNA-binding</keyword>
<gene>
    <name evidence="6" type="primary">slmA</name>
    <name evidence="6" type="ORF">SIID45300_00347</name>
</gene>
<evidence type="ECO:0000256" key="2">
    <source>
        <dbReference type="ARBA" id="ARBA00023125"/>
    </source>
</evidence>
<evidence type="ECO:0000256" key="1">
    <source>
        <dbReference type="ARBA" id="ARBA00023015"/>
    </source>
</evidence>
<dbReference type="InterPro" id="IPR009057">
    <property type="entry name" value="Homeodomain-like_sf"/>
</dbReference>
<dbReference type="PRINTS" id="PR00455">
    <property type="entry name" value="HTHTETR"/>
</dbReference>
<dbReference type="Proteomes" id="UP001628193">
    <property type="component" value="Unassembled WGS sequence"/>
</dbReference>
<dbReference type="InterPro" id="IPR001647">
    <property type="entry name" value="HTH_TetR"/>
</dbReference>
<protein>
    <submittedName>
        <fullName evidence="6">Nucleoid occlusion factor SlmA</fullName>
    </submittedName>
</protein>
<dbReference type="EMBL" id="BAAFGK010000001">
    <property type="protein sequence ID" value="GAB0056048.1"/>
    <property type="molecule type" value="Genomic_DNA"/>
</dbReference>
<name>A0ABQ0C594_9PROT</name>
<dbReference type="PANTHER" id="PTHR30055">
    <property type="entry name" value="HTH-TYPE TRANSCRIPTIONAL REGULATOR RUTR"/>
    <property type="match status" value="1"/>
</dbReference>
<dbReference type="Pfam" id="PF00440">
    <property type="entry name" value="TetR_N"/>
    <property type="match status" value="1"/>
</dbReference>
<dbReference type="InterPro" id="IPR050109">
    <property type="entry name" value="HTH-type_TetR-like_transc_reg"/>
</dbReference>
<dbReference type="InterPro" id="IPR041490">
    <property type="entry name" value="KstR2_TetR_C"/>
</dbReference>
<proteinExistence type="predicted"/>
<dbReference type="SUPFAM" id="SSF48498">
    <property type="entry name" value="Tetracyclin repressor-like, C-terminal domain"/>
    <property type="match status" value="1"/>
</dbReference>
<dbReference type="Gene3D" id="1.10.357.10">
    <property type="entry name" value="Tetracycline Repressor, domain 2"/>
    <property type="match status" value="1"/>
</dbReference>
<sequence>MSLDDDRAAGLNREPLKVDRRRRPERRLEILRAVMTLLEQGNRRVTTAELAAQVGLSEAALYRHFSGKDAIFQALTDYLKDHLFHFSDKIPTDVSPLSRLRLLLEYHLKFFAEHPGLCRIFLVEGVMTPAESQVMSRIVREYVRLIRTILNDARDAGEVSASLALDAAADFFVGLIQAATLRFVISGFTVTPTTDLSDSWEFFRLGVGAGG</sequence>